<dbReference type="AlphaFoldDB" id="A0A9K3CWC4"/>
<evidence type="ECO:0000313" key="4">
    <source>
        <dbReference type="EMBL" id="GIQ83365.1"/>
    </source>
</evidence>
<dbReference type="EMBL" id="BDIP01001019">
    <property type="protein sequence ID" value="GIQ83365.1"/>
    <property type="molecule type" value="Genomic_DNA"/>
</dbReference>
<keyword evidence="5" id="KW-1185">Reference proteome</keyword>
<dbReference type="InterPro" id="IPR015943">
    <property type="entry name" value="WD40/YVTN_repeat-like_dom_sf"/>
</dbReference>
<evidence type="ECO:0000313" key="5">
    <source>
        <dbReference type="Proteomes" id="UP000265618"/>
    </source>
</evidence>
<dbReference type="InterPro" id="IPR001680">
    <property type="entry name" value="WD40_rpt"/>
</dbReference>
<dbReference type="InterPro" id="IPR000073">
    <property type="entry name" value="AB_hydrolase_1"/>
</dbReference>
<name>A0A9K3CWC4_9EUKA</name>
<feature type="repeat" description="WD" evidence="2">
    <location>
        <begin position="14"/>
        <end position="55"/>
    </location>
</feature>
<comment type="similarity">
    <text evidence="1">Belongs to the AB hydrolase superfamily. AB hydrolase 4 family.</text>
</comment>
<dbReference type="InterPro" id="IPR050960">
    <property type="entry name" value="AB_hydrolase_4_sf"/>
</dbReference>
<protein>
    <recommendedName>
        <fullName evidence="3">AB hydrolase-1 domain-containing protein</fullName>
    </recommendedName>
</protein>
<dbReference type="PROSITE" id="PS01133">
    <property type="entry name" value="UPF0017"/>
    <property type="match status" value="1"/>
</dbReference>
<dbReference type="InterPro" id="IPR036322">
    <property type="entry name" value="WD40_repeat_dom_sf"/>
</dbReference>
<dbReference type="SUPFAM" id="SSF50978">
    <property type="entry name" value="WD40 repeat-like"/>
    <property type="match status" value="1"/>
</dbReference>
<feature type="domain" description="AB hydrolase-1" evidence="3">
    <location>
        <begin position="264"/>
        <end position="369"/>
    </location>
</feature>
<dbReference type="Proteomes" id="UP000265618">
    <property type="component" value="Unassembled WGS sequence"/>
</dbReference>
<accession>A0A9K3CWC4</accession>
<dbReference type="PROSITE" id="PS50294">
    <property type="entry name" value="WD_REPEATS_REGION"/>
    <property type="match status" value="1"/>
</dbReference>
<dbReference type="Pfam" id="PF00561">
    <property type="entry name" value="Abhydrolase_1"/>
    <property type="match status" value="1"/>
</dbReference>
<keyword evidence="2" id="KW-0853">WD repeat</keyword>
<dbReference type="PROSITE" id="PS50082">
    <property type="entry name" value="WD_REPEATS_2"/>
    <property type="match status" value="1"/>
</dbReference>
<dbReference type="InterPro" id="IPR000952">
    <property type="entry name" value="AB_hydrolase_4_CS"/>
</dbReference>
<gene>
    <name evidence="4" type="ORF">KIPB_004672</name>
</gene>
<dbReference type="OrthoDB" id="5954035at2759"/>
<evidence type="ECO:0000256" key="1">
    <source>
        <dbReference type="ARBA" id="ARBA00010884"/>
    </source>
</evidence>
<dbReference type="Gene3D" id="3.40.50.1820">
    <property type="entry name" value="alpha/beta hydrolase"/>
    <property type="match status" value="1"/>
</dbReference>
<sequence length="528" mass="57462">MAPNEQLLIQRFNLTGHTRPISRVLFNKDGDLIFTTSLDSSVRVWRGDSGEPVCSVTIDSAVSDLAVTADSKYFILSTSDHQVVIYELATGRRVRILEHSDYMIKGLSLGMGDEYVATYSTKVMGTGPSVTIWKLAPNPADTPTEPFAQWDLPKSDMATSIAFGPMNKTPALSALVHSMPILKKPFISAWWLGSVHIHSMFAMGFRKRPRMTYVREEITLRDGGVIGLDWVDRTAHPQRSRKASKADAAEVTSSVSDADTPSLPVVMVLHGLGGSSRERAVACVAKALSNSTPYRIVCVNMRGSGRVALQTPKSYSALSYEDVEDVVCHLTSAHGCQRGEMAAVGFSLGSMMLASYMSHCPDSPLAGCALFSHPLDSHRASHKLKVFPGHMLYTKRLLSIMKALVLRNRDMIASGGTDCDALEKVETIHEFDTVYTAPVYGFDSAEDYYTAITMKTLLPTIKTPFIAMTSRDDPFTEAAAIDDCGIDTSGVGVLVSTRIGGHMGWLRGSGKTSLMDDVAVQFTKAVLK</sequence>
<dbReference type="GO" id="GO:0034338">
    <property type="term" value="F:short-chain carboxylesterase activity"/>
    <property type="evidence" value="ECO:0007669"/>
    <property type="project" value="TreeGrafter"/>
</dbReference>
<dbReference type="GO" id="GO:0047372">
    <property type="term" value="F:monoacylglycerol lipase activity"/>
    <property type="evidence" value="ECO:0007669"/>
    <property type="project" value="TreeGrafter"/>
</dbReference>
<comment type="caution">
    <text evidence="4">The sequence shown here is derived from an EMBL/GenBank/DDBJ whole genome shotgun (WGS) entry which is preliminary data.</text>
</comment>
<dbReference type="PANTHER" id="PTHR10794:SF63">
    <property type="entry name" value="ALPHA_BETA HYDROLASE 1, ISOFORM A"/>
    <property type="match status" value="1"/>
</dbReference>
<evidence type="ECO:0000256" key="2">
    <source>
        <dbReference type="PROSITE-ProRule" id="PRU00221"/>
    </source>
</evidence>
<dbReference type="Pfam" id="PF00400">
    <property type="entry name" value="WD40"/>
    <property type="match status" value="1"/>
</dbReference>
<reference evidence="4 5" key="1">
    <citation type="journal article" date="2018" name="PLoS ONE">
        <title>The draft genome of Kipferlia bialata reveals reductive genome evolution in fornicate parasites.</title>
        <authorList>
            <person name="Tanifuji G."/>
            <person name="Takabayashi S."/>
            <person name="Kume K."/>
            <person name="Takagi M."/>
            <person name="Nakayama T."/>
            <person name="Kamikawa R."/>
            <person name="Inagaki Y."/>
            <person name="Hashimoto T."/>
        </authorList>
    </citation>
    <scope>NUCLEOTIDE SEQUENCE [LARGE SCALE GENOMIC DNA]</scope>
    <source>
        <strain evidence="4">NY0173</strain>
    </source>
</reference>
<dbReference type="Gene3D" id="2.130.10.10">
    <property type="entry name" value="YVTN repeat-like/Quinoprotein amine dehydrogenase"/>
    <property type="match status" value="1"/>
</dbReference>
<evidence type="ECO:0000259" key="3">
    <source>
        <dbReference type="Pfam" id="PF00561"/>
    </source>
</evidence>
<dbReference type="SMART" id="SM00320">
    <property type="entry name" value="WD40"/>
    <property type="match status" value="2"/>
</dbReference>
<dbReference type="SUPFAM" id="SSF53474">
    <property type="entry name" value="alpha/beta-Hydrolases"/>
    <property type="match status" value="1"/>
</dbReference>
<proteinExistence type="inferred from homology"/>
<organism evidence="4 5">
    <name type="scientific">Kipferlia bialata</name>
    <dbReference type="NCBI Taxonomy" id="797122"/>
    <lineage>
        <taxon>Eukaryota</taxon>
        <taxon>Metamonada</taxon>
        <taxon>Carpediemonas-like organisms</taxon>
        <taxon>Kipferlia</taxon>
    </lineage>
</organism>
<dbReference type="InterPro" id="IPR029058">
    <property type="entry name" value="AB_hydrolase_fold"/>
</dbReference>
<dbReference type="PANTHER" id="PTHR10794">
    <property type="entry name" value="ABHYDROLASE DOMAIN-CONTAINING PROTEIN"/>
    <property type="match status" value="1"/>
</dbReference>